<reference evidence="1" key="1">
    <citation type="submission" date="2021-10" db="EMBL/GenBank/DDBJ databases">
        <title>Psilocybe cubensis genome.</title>
        <authorList>
            <person name="Mckernan K.J."/>
            <person name="Crawford S."/>
            <person name="Trippe A."/>
            <person name="Kane L.T."/>
            <person name="Mclaughlin S."/>
        </authorList>
    </citation>
    <scope>NUCLEOTIDE SEQUENCE</scope>
    <source>
        <strain evidence="1">MGC-MH-2018</strain>
    </source>
</reference>
<organism evidence="1 2">
    <name type="scientific">Psilocybe cubensis</name>
    <name type="common">Psychedelic mushroom</name>
    <name type="synonym">Stropharia cubensis</name>
    <dbReference type="NCBI Taxonomy" id="181762"/>
    <lineage>
        <taxon>Eukaryota</taxon>
        <taxon>Fungi</taxon>
        <taxon>Dikarya</taxon>
        <taxon>Basidiomycota</taxon>
        <taxon>Agaricomycotina</taxon>
        <taxon>Agaricomycetes</taxon>
        <taxon>Agaricomycetidae</taxon>
        <taxon>Agaricales</taxon>
        <taxon>Agaricineae</taxon>
        <taxon>Strophariaceae</taxon>
        <taxon>Psilocybe</taxon>
    </lineage>
</organism>
<proteinExistence type="predicted"/>
<evidence type="ECO:0000313" key="1">
    <source>
        <dbReference type="EMBL" id="KAH9475596.1"/>
    </source>
</evidence>
<accession>A0ACB8GIU2</accession>
<dbReference type="EMBL" id="JAFIQS020000012">
    <property type="protein sequence ID" value="KAH9475596.1"/>
    <property type="molecule type" value="Genomic_DNA"/>
</dbReference>
<sequence length="243" mass="26466">MFKVISVAFLVVAAMNAVVPAMGHGHVTIPPSRQERCQKREVPGCGNIQWEPQSVEAKKGSFRCDGGGDRFHELADEALWADHFLVVPPGVDSLNMTWVLTTAHRTQSWEYFVLTQNNTLLLSVQAFNTIPANPTTQLVPLKGIKGKHTILARWSIGDTENAFYACIDLFVEGKPTSISTSTSTSTSTFTSTSTSTSTSTLDPPRNTPPSIPGPPRFTPPCLSPKFRCMSCKLKDAMILLEAA</sequence>
<protein>
    <submittedName>
        <fullName evidence="1">Lytic chitin monooxygenase</fullName>
    </submittedName>
</protein>
<gene>
    <name evidence="1" type="ORF">JR316_0012713</name>
</gene>
<keyword evidence="1" id="KW-0560">Oxidoreductase</keyword>
<name>A0ACB8GIU2_PSICU</name>
<evidence type="ECO:0000313" key="2">
    <source>
        <dbReference type="Proteomes" id="UP000664032"/>
    </source>
</evidence>
<keyword evidence="2" id="KW-1185">Reference proteome</keyword>
<dbReference type="Proteomes" id="UP000664032">
    <property type="component" value="Unassembled WGS sequence"/>
</dbReference>
<keyword evidence="1" id="KW-0503">Monooxygenase</keyword>
<comment type="caution">
    <text evidence="1">The sequence shown here is derived from an EMBL/GenBank/DDBJ whole genome shotgun (WGS) entry which is preliminary data.</text>
</comment>